<evidence type="ECO:0000313" key="2">
    <source>
        <dbReference type="EMBL" id="TWW56210.1"/>
    </source>
</evidence>
<protein>
    <submittedName>
        <fullName evidence="2">Uncharacterized protein</fullName>
    </submittedName>
</protein>
<dbReference type="AlphaFoldDB" id="A0A5C6MRX7"/>
<evidence type="ECO:0000256" key="1">
    <source>
        <dbReference type="SAM" id="MobiDB-lite"/>
    </source>
</evidence>
<feature type="region of interest" description="Disordered" evidence="1">
    <location>
        <begin position="17"/>
        <end position="92"/>
    </location>
</feature>
<name>A0A5C6MRX7_9TELE</name>
<feature type="compositionally biased region" description="Basic and acidic residues" evidence="1">
    <location>
        <begin position="18"/>
        <end position="72"/>
    </location>
</feature>
<sequence>MNTEEITLLVYLVRRRGERGEERGEEREERRGVEGRGGEGRGGEGRGGEGRGEERRGGEGRGGEGRGGEGRGGETISQWGLEKKLKNNEQQMQKQRLELDELKENVTVVRDEIREQVRKYSNCL</sequence>
<dbReference type="Proteomes" id="UP000324091">
    <property type="component" value="Chromosome 8"/>
</dbReference>
<gene>
    <name evidence="2" type="ORF">D4764_08G0001970</name>
</gene>
<dbReference type="EMBL" id="RHFK02000021">
    <property type="protein sequence ID" value="TWW56210.1"/>
    <property type="molecule type" value="Genomic_DNA"/>
</dbReference>
<organism evidence="2 3">
    <name type="scientific">Takifugu flavidus</name>
    <name type="common">sansaifugu</name>
    <dbReference type="NCBI Taxonomy" id="433684"/>
    <lineage>
        <taxon>Eukaryota</taxon>
        <taxon>Metazoa</taxon>
        <taxon>Chordata</taxon>
        <taxon>Craniata</taxon>
        <taxon>Vertebrata</taxon>
        <taxon>Euteleostomi</taxon>
        <taxon>Actinopterygii</taxon>
        <taxon>Neopterygii</taxon>
        <taxon>Teleostei</taxon>
        <taxon>Neoteleostei</taxon>
        <taxon>Acanthomorphata</taxon>
        <taxon>Eupercaria</taxon>
        <taxon>Tetraodontiformes</taxon>
        <taxon>Tetradontoidea</taxon>
        <taxon>Tetraodontidae</taxon>
        <taxon>Takifugu</taxon>
    </lineage>
</organism>
<proteinExistence type="predicted"/>
<comment type="caution">
    <text evidence="2">The sequence shown here is derived from an EMBL/GenBank/DDBJ whole genome shotgun (WGS) entry which is preliminary data.</text>
</comment>
<reference evidence="2 3" key="1">
    <citation type="submission" date="2019-04" db="EMBL/GenBank/DDBJ databases">
        <title>Chromosome genome assembly for Takifugu flavidus.</title>
        <authorList>
            <person name="Xiao S."/>
        </authorList>
    </citation>
    <scope>NUCLEOTIDE SEQUENCE [LARGE SCALE GENOMIC DNA]</scope>
    <source>
        <strain evidence="2">HTHZ2018</strain>
        <tissue evidence="2">Muscle</tissue>
    </source>
</reference>
<evidence type="ECO:0000313" key="3">
    <source>
        <dbReference type="Proteomes" id="UP000324091"/>
    </source>
</evidence>
<keyword evidence="3" id="KW-1185">Reference proteome</keyword>
<accession>A0A5C6MRX7</accession>